<name>A0A1S8KZ03_9CLOT</name>
<organism evidence="1 2">
    <name type="scientific">Clostridium felsineum</name>
    <dbReference type="NCBI Taxonomy" id="36839"/>
    <lineage>
        <taxon>Bacteria</taxon>
        <taxon>Bacillati</taxon>
        <taxon>Bacillota</taxon>
        <taxon>Clostridia</taxon>
        <taxon>Eubacteriales</taxon>
        <taxon>Clostridiaceae</taxon>
        <taxon>Clostridium</taxon>
    </lineage>
</organism>
<protein>
    <submittedName>
        <fullName evidence="1">Uncharacterized protein</fullName>
    </submittedName>
</protein>
<dbReference type="AlphaFoldDB" id="A0A1S8KZ03"/>
<proteinExistence type="predicted"/>
<gene>
    <name evidence="1" type="ORF">CROST_034800</name>
</gene>
<sequence>MELNIKEFDKIWLDCGTSILFSILMSNNNPREEVIYNNNYTYSLKSNHTESGKPFQSIQLSLDGELLISVLLKNQKQILFNIKEEITNTIIDFLEQKKIIILWVDMYHWLPYYVDTYHINHFVHMAMVYGYDNEKKIFHVLDGGKKFTVTYEDLVLSINSGGNKSIVCDYAPETSLKELMLSDKSICDNAKKIMDSITNLISVSNDMWNINNFEEKDMNYLSVVLPTHIHSLRMKQRSNKFLFKYAFDCNDKKINLKEQFEKMELEYQSLKHLLIKACLSGDISKINEIKSRVIYLLKNEYKLWDYFLQDNTYKLIV</sequence>
<evidence type="ECO:0000313" key="2">
    <source>
        <dbReference type="Proteomes" id="UP000190951"/>
    </source>
</evidence>
<dbReference type="RefSeq" id="WP_077834195.1">
    <property type="nucleotide sequence ID" value="NZ_CP096983.1"/>
</dbReference>
<dbReference type="Pfam" id="PF14399">
    <property type="entry name" value="BtrH_N"/>
    <property type="match status" value="1"/>
</dbReference>
<reference evidence="1 2" key="1">
    <citation type="submission" date="2022-04" db="EMBL/GenBank/DDBJ databases">
        <title>Genome sequence of C. roseum typestrain.</title>
        <authorList>
            <person name="Poehlein A."/>
            <person name="Schoch T."/>
            <person name="Duerre P."/>
            <person name="Daniel R."/>
        </authorList>
    </citation>
    <scope>NUCLEOTIDE SEQUENCE [LARGE SCALE GENOMIC DNA]</scope>
    <source>
        <strain evidence="1 2">DSM 7320</strain>
    </source>
</reference>
<evidence type="ECO:0000313" key="1">
    <source>
        <dbReference type="EMBL" id="URZ12735.1"/>
    </source>
</evidence>
<accession>A0A1S8KZ03</accession>
<dbReference type="EMBL" id="CP096983">
    <property type="protein sequence ID" value="URZ12735.1"/>
    <property type="molecule type" value="Genomic_DNA"/>
</dbReference>
<dbReference type="KEGG" id="crw:CROST_034800"/>
<keyword evidence="2" id="KW-1185">Reference proteome</keyword>
<dbReference type="Proteomes" id="UP000190951">
    <property type="component" value="Chromosome"/>
</dbReference>
<dbReference type="InterPro" id="IPR026935">
    <property type="entry name" value="BtrH_N"/>
</dbReference>